<proteinExistence type="predicted"/>
<evidence type="ECO:0000313" key="2">
    <source>
        <dbReference type="EMBL" id="MFC0394294.1"/>
    </source>
</evidence>
<feature type="transmembrane region" description="Helical" evidence="1">
    <location>
        <begin position="21"/>
        <end position="40"/>
    </location>
</feature>
<organism evidence="2 3">
    <name type="scientific">Paenibacillus mendelii</name>
    <dbReference type="NCBI Taxonomy" id="206163"/>
    <lineage>
        <taxon>Bacteria</taxon>
        <taxon>Bacillati</taxon>
        <taxon>Bacillota</taxon>
        <taxon>Bacilli</taxon>
        <taxon>Bacillales</taxon>
        <taxon>Paenibacillaceae</taxon>
        <taxon>Paenibacillus</taxon>
    </lineage>
</organism>
<gene>
    <name evidence="2" type="ORF">ACFFJ8_23385</name>
</gene>
<dbReference type="RefSeq" id="WP_204815449.1">
    <property type="nucleotide sequence ID" value="NZ_JANHOF010000001.1"/>
</dbReference>
<keyword evidence="1" id="KW-1133">Transmembrane helix</keyword>
<feature type="transmembrane region" description="Helical" evidence="1">
    <location>
        <begin position="161"/>
        <end position="182"/>
    </location>
</feature>
<keyword evidence="1" id="KW-0812">Transmembrane</keyword>
<accession>A0ABV6JEH2</accession>
<protein>
    <submittedName>
        <fullName evidence="2">Permease</fullName>
    </submittedName>
</protein>
<feature type="transmembrane region" description="Helical" evidence="1">
    <location>
        <begin position="127"/>
        <end position="149"/>
    </location>
</feature>
<dbReference type="Proteomes" id="UP001589818">
    <property type="component" value="Unassembled WGS sequence"/>
</dbReference>
<feature type="transmembrane region" description="Helical" evidence="1">
    <location>
        <begin position="60"/>
        <end position="77"/>
    </location>
</feature>
<evidence type="ECO:0000313" key="3">
    <source>
        <dbReference type="Proteomes" id="UP001589818"/>
    </source>
</evidence>
<keyword evidence="3" id="KW-1185">Reference proteome</keyword>
<evidence type="ECO:0000256" key="1">
    <source>
        <dbReference type="SAM" id="Phobius"/>
    </source>
</evidence>
<feature type="transmembrane region" description="Helical" evidence="1">
    <location>
        <begin position="89"/>
        <end position="107"/>
    </location>
</feature>
<sequence>MFAGHFGIAAAVKSKSPEVPLWALMVSTQLLDVLFVPLFVTGVETIEGSGYGGAVIHADYTHSLIGALLITALAGMFAKRQWGNRGGRIVAGVVFSHWLLDLCVHRADLPILPSNFGNLPLLGLGIWEYSSLSIVLEGVLIGVGFLLYLQSVVKERSSTGWAIVSGGMMGVLLVLALVTDVFGI</sequence>
<keyword evidence="1" id="KW-0472">Membrane</keyword>
<comment type="caution">
    <text evidence="2">The sequence shown here is derived from an EMBL/GenBank/DDBJ whole genome shotgun (WGS) entry which is preliminary data.</text>
</comment>
<name>A0ABV6JEH2_9BACL</name>
<dbReference type="EMBL" id="JBHLVF010000041">
    <property type="protein sequence ID" value="MFC0394294.1"/>
    <property type="molecule type" value="Genomic_DNA"/>
</dbReference>
<reference evidence="2 3" key="1">
    <citation type="submission" date="2024-09" db="EMBL/GenBank/DDBJ databases">
        <authorList>
            <person name="Sun Q."/>
            <person name="Mori K."/>
        </authorList>
    </citation>
    <scope>NUCLEOTIDE SEQUENCE [LARGE SCALE GENOMIC DNA]</scope>
    <source>
        <strain evidence="2 3">CCM 4839</strain>
    </source>
</reference>